<dbReference type="SUPFAM" id="SSF54593">
    <property type="entry name" value="Glyoxalase/Bleomycin resistance protein/Dihydroxybiphenyl dioxygenase"/>
    <property type="match status" value="2"/>
</dbReference>
<dbReference type="OrthoDB" id="9806473at2"/>
<keyword evidence="2" id="KW-0489">Methyltransferase</keyword>
<dbReference type="Proteomes" id="UP000199433">
    <property type="component" value="Unassembled WGS sequence"/>
</dbReference>
<dbReference type="Pfam" id="PF06983">
    <property type="entry name" value="3-dmu-9_3-mt"/>
    <property type="match status" value="2"/>
</dbReference>
<feature type="domain" description="PhnB-like" evidence="1">
    <location>
        <begin position="4"/>
        <end position="122"/>
    </location>
</feature>
<dbReference type="AlphaFoldDB" id="A0A1G9A670"/>
<dbReference type="GO" id="GO:0032259">
    <property type="term" value="P:methylation"/>
    <property type="evidence" value="ECO:0007669"/>
    <property type="project" value="UniProtKB-KW"/>
</dbReference>
<dbReference type="Gene3D" id="3.30.720.100">
    <property type="match status" value="1"/>
</dbReference>
<organism evidence="2 3">
    <name type="scientific">Alkalibacterium thalassium</name>
    <dbReference type="NCBI Taxonomy" id="426701"/>
    <lineage>
        <taxon>Bacteria</taxon>
        <taxon>Bacillati</taxon>
        <taxon>Bacillota</taxon>
        <taxon>Bacilli</taxon>
        <taxon>Lactobacillales</taxon>
        <taxon>Carnobacteriaceae</taxon>
        <taxon>Alkalibacterium</taxon>
    </lineage>
</organism>
<evidence type="ECO:0000313" key="2">
    <source>
        <dbReference type="EMBL" id="SDK22777.1"/>
    </source>
</evidence>
<feature type="domain" description="PhnB-like" evidence="1">
    <location>
        <begin position="131"/>
        <end position="251"/>
    </location>
</feature>
<gene>
    <name evidence="2" type="ORF">SAMN04488098_101819</name>
</gene>
<dbReference type="GO" id="GO:0008168">
    <property type="term" value="F:methyltransferase activity"/>
    <property type="evidence" value="ECO:0007669"/>
    <property type="project" value="UniProtKB-KW"/>
</dbReference>
<dbReference type="PANTHER" id="PTHR33990">
    <property type="entry name" value="PROTEIN YJDN-RELATED"/>
    <property type="match status" value="1"/>
</dbReference>
<reference evidence="3" key="1">
    <citation type="submission" date="2016-10" db="EMBL/GenBank/DDBJ databases">
        <authorList>
            <person name="Varghese N."/>
            <person name="Submissions S."/>
        </authorList>
    </citation>
    <scope>NUCLEOTIDE SEQUENCE [LARGE SCALE GENOMIC DNA]</scope>
    <source>
        <strain evidence="3">DSM 19181</strain>
    </source>
</reference>
<dbReference type="STRING" id="426701.SAMN04488098_101819"/>
<keyword evidence="2" id="KW-0808">Transferase</keyword>
<keyword evidence="3" id="KW-1185">Reference proteome</keyword>
<dbReference type="EMBL" id="FNFK01000018">
    <property type="protein sequence ID" value="SDK22777.1"/>
    <property type="molecule type" value="Genomic_DNA"/>
</dbReference>
<sequence length="295" mass="33925">MVTIVPHLWFDDNAGEAVDFYTSLISNSKVVNRYVLEGTPSGSVESFTFDLAGQTFAAISDGPLFTFTPAVSLMILCRDEEEVNLLWNALISEGEVLMPLDTYPFNKYYGWLKDRFGLTWQIAFAEEPFKEKIVPHLLFAHRQSGKGEEAVMYYTSIFPDSEIEDMLYYKEGEADNKKAKLMFSGFRLNNQSFNAMDDPMEEEFTFNEALSFMILCKDQKEIDYYWNNLSAHPQAEECGWLKDRFGVSWQVLPDNMDDLLSTGTKGQIQRVTEAFLKMKKIDSALLEKVWHEETS</sequence>
<proteinExistence type="predicted"/>
<dbReference type="CDD" id="cd06588">
    <property type="entry name" value="PhnB_like"/>
    <property type="match status" value="2"/>
</dbReference>
<accession>A0A1G9A670</accession>
<keyword evidence="2" id="KW-0830">Ubiquinone</keyword>
<dbReference type="RefSeq" id="WP_091266547.1">
    <property type="nucleotide sequence ID" value="NZ_FNFK01000018.1"/>
</dbReference>
<evidence type="ECO:0000259" key="1">
    <source>
        <dbReference type="Pfam" id="PF06983"/>
    </source>
</evidence>
<evidence type="ECO:0000313" key="3">
    <source>
        <dbReference type="Proteomes" id="UP000199433"/>
    </source>
</evidence>
<dbReference type="Gene3D" id="3.10.180.10">
    <property type="entry name" value="2,3-Dihydroxybiphenyl 1,2-Dioxygenase, domain 1"/>
    <property type="match status" value="1"/>
</dbReference>
<protein>
    <submittedName>
        <fullName evidence="2">Glyoxalase superfamily enzyme, possibly 3-demethylubiquinone-9 3-methyltransferase</fullName>
    </submittedName>
</protein>
<dbReference type="InterPro" id="IPR028973">
    <property type="entry name" value="PhnB-like"/>
</dbReference>
<dbReference type="InterPro" id="IPR029068">
    <property type="entry name" value="Glyas_Bleomycin-R_OHBP_Dase"/>
</dbReference>
<name>A0A1G9A670_9LACT</name>
<dbReference type="Gene3D" id="3.30.720.110">
    <property type="match status" value="1"/>
</dbReference>